<dbReference type="Pfam" id="PF07581">
    <property type="entry name" value="Glug"/>
    <property type="match status" value="1"/>
</dbReference>
<evidence type="ECO:0000256" key="1">
    <source>
        <dbReference type="SAM" id="Phobius"/>
    </source>
</evidence>
<dbReference type="AlphaFoldDB" id="A0A938YRW4"/>
<sequence>MDTKFRLTFLAAAALMLAGFVSAANGTMPGSGTSEDPFIVQDCFDLQAIPSTSYKNYSLEGPIDCSETSSWNSGAGFNPIINFYGTFDGKGYEISGLYINRGDFVGLFHHLQTGAVVRDVGLVGIDITGKDYVGGLVGYNHEGIITCCYTKGQVTGRDYVGGLVGYNAGGDRGNITKSFSNVTVQGDVYVGGLAGRVQSNPYKYIGVRYSFALGDVSGNTNVGGLVGHIPTHSGISDSFARGNVSGTSNVGGLLGLYACRPGGDEWISRTYAITSHNLVGATEYYFSLNDCEGSSLLSIAGDGLEMLERATYGSGFFASGDWDMDEAEGTVNDGYPYLRWGLPSATIDSPAENPKTIEVGESVDFQGSLNPASCAMFIEEYRWECSPVGGTCPSTFPILNVEDPGIVVFNAGGTYDISFKVTTPYGSGLGDLVRVIVQQAAVSISPILDPGLIEQGSNFNDAKLDVANSGSAIDADIFVAVLDAVSHTEVRPENKIRSAITVASGSAVPIDLKAWLDAPSLAQGNYRLEAVAKEAGTENVLDQASESFTVGPARRPLPVPELDLLVLPLLLSIVLLVLWAKK</sequence>
<accession>A0A938YRW4</accession>
<comment type="caution">
    <text evidence="3">The sequence shown here is derived from an EMBL/GenBank/DDBJ whole genome shotgun (WGS) entry which is preliminary data.</text>
</comment>
<reference evidence="3" key="1">
    <citation type="submission" date="2021-01" db="EMBL/GenBank/DDBJ databases">
        <title>Active Sulfur Cycling in an Early Earth Analoge.</title>
        <authorList>
            <person name="Hahn C.R."/>
            <person name="Youssef N.H."/>
            <person name="Elshahed M."/>
        </authorList>
    </citation>
    <scope>NUCLEOTIDE SEQUENCE</scope>
    <source>
        <strain evidence="3">Zod_Metabat.1151</strain>
    </source>
</reference>
<dbReference type="InterPro" id="IPR011493">
    <property type="entry name" value="GLUG"/>
</dbReference>
<feature type="domain" description="GLUG" evidence="2">
    <location>
        <begin position="159"/>
        <end position="184"/>
    </location>
</feature>
<name>A0A938YRW4_9ARCH</name>
<dbReference type="Gene3D" id="2.160.20.110">
    <property type="match status" value="1"/>
</dbReference>
<organism evidence="3 4">
    <name type="scientific">Candidatus Iainarchaeum sp</name>
    <dbReference type="NCBI Taxonomy" id="3101447"/>
    <lineage>
        <taxon>Archaea</taxon>
        <taxon>Candidatus Iainarchaeota</taxon>
        <taxon>Candidatus Iainarchaeia</taxon>
        <taxon>Candidatus Iainarchaeales</taxon>
        <taxon>Candidatus Iainarchaeaceae</taxon>
        <taxon>Candidatus Iainarchaeum</taxon>
    </lineage>
</organism>
<feature type="transmembrane region" description="Helical" evidence="1">
    <location>
        <begin position="562"/>
        <end position="580"/>
    </location>
</feature>
<evidence type="ECO:0000259" key="2">
    <source>
        <dbReference type="Pfam" id="PF07581"/>
    </source>
</evidence>
<evidence type="ECO:0000313" key="3">
    <source>
        <dbReference type="EMBL" id="MBN2066927.1"/>
    </source>
</evidence>
<gene>
    <name evidence="3" type="ORF">JW744_00485</name>
</gene>
<dbReference type="EMBL" id="JAFGDB010000007">
    <property type="protein sequence ID" value="MBN2066927.1"/>
    <property type="molecule type" value="Genomic_DNA"/>
</dbReference>
<keyword evidence="1" id="KW-0472">Membrane</keyword>
<proteinExistence type="predicted"/>
<dbReference type="Proteomes" id="UP000809243">
    <property type="component" value="Unassembled WGS sequence"/>
</dbReference>
<keyword evidence="1" id="KW-0812">Transmembrane</keyword>
<evidence type="ECO:0000313" key="4">
    <source>
        <dbReference type="Proteomes" id="UP000809243"/>
    </source>
</evidence>
<keyword evidence="1" id="KW-1133">Transmembrane helix</keyword>
<protein>
    <recommendedName>
        <fullName evidence="2">GLUG domain-containing protein</fullName>
    </recommendedName>
</protein>